<dbReference type="RefSeq" id="WP_135595411.1">
    <property type="nucleotide sequence ID" value="NZ_RQEZ01000075.1"/>
</dbReference>
<accession>A0A5F1YH65</accession>
<dbReference type="NCBIfam" id="NF047519">
    <property type="entry name" value="LIC_11366_fam"/>
    <property type="match status" value="1"/>
</dbReference>
<sequence length="296" mass="33738">MRTTSKIFAILTRVLVFLNLFLPWLSKSPSLHAQTSYPKTKGHSVKPQIELDSEESLSWELGLRAGIGYKGEDRLNSYLRGFTDTYDPRVATKTKLNPPDTLAQGELFLRRKIASESRVGFIGGYREWKRFGIRQISTEPFYTELNFRLSNPYFLLMYWHDWAYKRWSFEAGLGLGMSQVYWDTKGFATSGREYYPQEGSLTGTGIEFRLEGSTSRKITDSTSLQLGLALSWINIPSLTGSFNGETASFYLREDGRVTPLTESNNQAAILLTNQFSRKLEFQALTTVLFFGVAQKF</sequence>
<gene>
    <name evidence="1" type="ORF">EHQ17_03225</name>
</gene>
<name>A0A5F1YH65_9LEPT</name>
<proteinExistence type="predicted"/>
<dbReference type="Proteomes" id="UP000298277">
    <property type="component" value="Unassembled WGS sequence"/>
</dbReference>
<comment type="caution">
    <text evidence="1">The sequence shown here is derived from an EMBL/GenBank/DDBJ whole genome shotgun (WGS) entry which is preliminary data.</text>
</comment>
<organism evidence="1 2">
    <name type="scientific">Leptospira gomenensis</name>
    <dbReference type="NCBI Taxonomy" id="2484974"/>
    <lineage>
        <taxon>Bacteria</taxon>
        <taxon>Pseudomonadati</taxon>
        <taxon>Spirochaetota</taxon>
        <taxon>Spirochaetia</taxon>
        <taxon>Leptospirales</taxon>
        <taxon>Leptospiraceae</taxon>
        <taxon>Leptospira</taxon>
    </lineage>
</organism>
<dbReference type="AlphaFoldDB" id="A0A5F1YH65"/>
<reference evidence="1" key="1">
    <citation type="journal article" date="2019" name="PLoS Negl. Trop. Dis.">
        <title>Revisiting the worldwide diversity of Leptospira species in the environment.</title>
        <authorList>
            <person name="Vincent A.T."/>
            <person name="Schiettekatte O."/>
            <person name="Bourhy P."/>
            <person name="Veyrier F.J."/>
            <person name="Picardeau M."/>
        </authorList>
    </citation>
    <scope>NUCLEOTIDE SEQUENCE [LARGE SCALE GENOMIC DNA]</scope>
    <source>
        <strain evidence="1">201800299</strain>
    </source>
</reference>
<dbReference type="OrthoDB" id="342093at2"/>
<evidence type="ECO:0000313" key="1">
    <source>
        <dbReference type="EMBL" id="TGK37574.1"/>
    </source>
</evidence>
<keyword evidence="2" id="KW-1185">Reference proteome</keyword>
<evidence type="ECO:0000313" key="2">
    <source>
        <dbReference type="Proteomes" id="UP000298277"/>
    </source>
</evidence>
<protein>
    <submittedName>
        <fullName evidence="1">Uncharacterized protein</fullName>
    </submittedName>
</protein>
<dbReference type="EMBL" id="RQFA01000014">
    <property type="protein sequence ID" value="TGK37574.1"/>
    <property type="molecule type" value="Genomic_DNA"/>
</dbReference>